<evidence type="ECO:0000256" key="2">
    <source>
        <dbReference type="RuleBase" id="RU362039"/>
    </source>
</evidence>
<dbReference type="InterPro" id="IPR041802">
    <property type="entry name" value="MPP_YfcE"/>
</dbReference>
<dbReference type="EMBL" id="FNHZ01000008">
    <property type="protein sequence ID" value="SDN20290.1"/>
    <property type="molecule type" value="Genomic_DNA"/>
</dbReference>
<proteinExistence type="inferred from homology"/>
<comment type="similarity">
    <text evidence="1 2">Belongs to the metallophosphoesterase superfamily. YfcE family.</text>
</comment>
<dbReference type="Pfam" id="PF12850">
    <property type="entry name" value="Metallophos_2"/>
    <property type="match status" value="1"/>
</dbReference>
<dbReference type="AlphaFoldDB" id="A0A1G9ZFT9"/>
<sequence length="163" mass="18820">MHRIMIVSDTHRKEANLAQALHNEGQIDKLIHLGDFEGEEDVIEAMAGCETIMVPGNNDFSSNMPAEQEITIAGKKILLTHGHYYYVSLDLQTLREECKARDIDIVMFGHTHRPLIQEEKDITFINPGSISYPRQESRKCTYIMMEFEDFEKNCKIDFTIKEI</sequence>
<dbReference type="EC" id="3.1.4.-" evidence="2"/>
<dbReference type="InterPro" id="IPR000979">
    <property type="entry name" value="Phosphodiesterase_MJ0936/Vps29"/>
</dbReference>
<dbReference type="GO" id="GO:0016787">
    <property type="term" value="F:hydrolase activity"/>
    <property type="evidence" value="ECO:0007669"/>
    <property type="project" value="UniProtKB-UniRule"/>
</dbReference>
<evidence type="ECO:0000256" key="1">
    <source>
        <dbReference type="ARBA" id="ARBA00008950"/>
    </source>
</evidence>
<gene>
    <name evidence="4" type="ORF">SAMN05216544_2127</name>
</gene>
<reference evidence="5" key="1">
    <citation type="submission" date="2016-10" db="EMBL/GenBank/DDBJ databases">
        <authorList>
            <person name="Varghese N."/>
            <person name="Submissions S."/>
        </authorList>
    </citation>
    <scope>NUCLEOTIDE SEQUENCE [LARGE SCALE GENOMIC DNA]</scope>
    <source>
        <strain evidence="5">M83</strain>
    </source>
</reference>
<evidence type="ECO:0000313" key="4">
    <source>
        <dbReference type="EMBL" id="SDN20290.1"/>
    </source>
</evidence>
<dbReference type="GO" id="GO:0046872">
    <property type="term" value="F:metal ion binding"/>
    <property type="evidence" value="ECO:0007669"/>
    <property type="project" value="UniProtKB-KW"/>
</dbReference>
<dbReference type="InterPro" id="IPR024654">
    <property type="entry name" value="Calcineurin-like_PHP_lpxH"/>
</dbReference>
<dbReference type="CDD" id="cd00841">
    <property type="entry name" value="MPP_YfcE"/>
    <property type="match status" value="1"/>
</dbReference>
<dbReference type="InterPro" id="IPR029052">
    <property type="entry name" value="Metallo-depent_PP-like"/>
</dbReference>
<keyword evidence="2" id="KW-0479">Metal-binding</keyword>
<accession>A0A1G9ZFT9</accession>
<dbReference type="SUPFAM" id="SSF56300">
    <property type="entry name" value="Metallo-dependent phosphatases"/>
    <property type="match status" value="1"/>
</dbReference>
<name>A0A1G9ZFT9_9FIRM</name>
<evidence type="ECO:0000313" key="5">
    <source>
        <dbReference type="Proteomes" id="UP000187651"/>
    </source>
</evidence>
<keyword evidence="5" id="KW-1185">Reference proteome</keyword>
<dbReference type="RefSeq" id="WP_034246276.1">
    <property type="nucleotide sequence ID" value="NZ_FNHZ01000008.1"/>
</dbReference>
<dbReference type="Proteomes" id="UP000187651">
    <property type="component" value="Unassembled WGS sequence"/>
</dbReference>
<organism evidence="4 5">
    <name type="scientific">Lachnospira pectinoschiza</name>
    <dbReference type="NCBI Taxonomy" id="28052"/>
    <lineage>
        <taxon>Bacteria</taxon>
        <taxon>Bacillati</taxon>
        <taxon>Bacillota</taxon>
        <taxon>Clostridia</taxon>
        <taxon>Lachnospirales</taxon>
        <taxon>Lachnospiraceae</taxon>
        <taxon>Lachnospira</taxon>
    </lineage>
</organism>
<dbReference type="Gene3D" id="3.60.21.10">
    <property type="match status" value="1"/>
</dbReference>
<comment type="cofactor">
    <cofactor evidence="2">
        <name>a divalent metal cation</name>
        <dbReference type="ChEBI" id="CHEBI:60240"/>
    </cofactor>
</comment>
<feature type="domain" description="Calcineurin-like phosphoesterase" evidence="3">
    <location>
        <begin position="3"/>
        <end position="148"/>
    </location>
</feature>
<dbReference type="NCBIfam" id="TIGR00040">
    <property type="entry name" value="yfcE"/>
    <property type="match status" value="1"/>
</dbReference>
<evidence type="ECO:0000259" key="3">
    <source>
        <dbReference type="Pfam" id="PF12850"/>
    </source>
</evidence>
<protein>
    <recommendedName>
        <fullName evidence="2">Phosphoesterase</fullName>
        <ecNumber evidence="2">3.1.4.-</ecNumber>
    </recommendedName>
</protein>
<dbReference type="PANTHER" id="PTHR11124">
    <property type="entry name" value="VACUOLAR SORTING PROTEIN VPS29"/>
    <property type="match status" value="1"/>
</dbReference>
<dbReference type="OrthoDB" id="9800565at2"/>